<keyword evidence="3" id="KW-1185">Reference proteome</keyword>
<dbReference type="Gene3D" id="2.160.20.10">
    <property type="entry name" value="Single-stranded right-handed beta-helix, Pectin lyase-like"/>
    <property type="match status" value="1"/>
</dbReference>
<dbReference type="CDD" id="cd23669">
    <property type="entry name" value="GH55_SacteLam55A-like"/>
    <property type="match status" value="1"/>
</dbReference>
<dbReference type="EMBL" id="FNIE01000008">
    <property type="protein sequence ID" value="SDO17540.1"/>
    <property type="molecule type" value="Genomic_DNA"/>
</dbReference>
<dbReference type="InterPro" id="IPR012334">
    <property type="entry name" value="Pectin_lyas_fold"/>
</dbReference>
<feature type="region of interest" description="Disordered" evidence="1">
    <location>
        <begin position="1"/>
        <end position="22"/>
    </location>
</feature>
<accession>A0A1H0HEM1</accession>
<dbReference type="OrthoDB" id="2479530at2"/>
<dbReference type="RefSeq" id="WP_093785603.1">
    <property type="nucleotide sequence ID" value="NZ_FNIE01000008.1"/>
</dbReference>
<gene>
    <name evidence="2" type="ORF">SAMN05216259_10824</name>
</gene>
<reference evidence="2 3" key="1">
    <citation type="submission" date="2016-10" db="EMBL/GenBank/DDBJ databases">
        <authorList>
            <person name="de Groot N.N."/>
        </authorList>
    </citation>
    <scope>NUCLEOTIDE SEQUENCE [LARGE SCALE GENOMIC DNA]</scope>
    <source>
        <strain evidence="2 3">CGMCC 4.2022</strain>
    </source>
</reference>
<sequence length="630" mass="66325">MPNGSDEHSPEQHPHRSGLGRRGFLTLAGGAVATGAGVAAGAAPAAAADTARPAVQAGTQATDQATTATPAAVTPPPPAQHPEGEPDFGPNVYVFDGDTPAATLQSIADAVYAQQAGAEFGTGRYALLFKPGSYGVDLNIGYYTQAVGLGLQPAAASITNAVHADADAHGHGALTNFWRGVENLNIVPRSGTARWAVSQATFFRRVYLLGDLRLDDGGYSSGGFIADCKITGQVNSGTQQQWLTRNGMLGQWTGSNWNMVFVGVDNAPATSFPSPTYTNVARTPVVREKPFLYVDGDGAYQVFVPAVRRDTHGTSWEGRKPEGTSLPIGGFHLAKPTESADDLNAALAQGKHLILTPGIYHLTEPLRITRAGTIVLGLGLATLVPDNGTAALDVADVDGVVIAGLLVDAGPQVSDVLVRIGPDGARRGHAANPTSLHDVFVRIGGAGAGRAKQSIVVNSDDVIIDNTWLWRADHGQGVGWDVNTSENGLVVNGDDVTVYGLFVEHHQKTQVQWNGERGRTYFFQNEMPYDPPNQAAWNDGRTRGYRAYQVAPHVRSHEAWGLGSYCIFADDPTIVNDSAFAAPRTPGVRFHSMITFSLGGGQGTIAHVINTTGGPSDATTNLALLTSYPD</sequence>
<evidence type="ECO:0008006" key="4">
    <source>
        <dbReference type="Google" id="ProtNLM"/>
    </source>
</evidence>
<feature type="region of interest" description="Disordered" evidence="1">
    <location>
        <begin position="53"/>
        <end position="93"/>
    </location>
</feature>
<protein>
    <recommendedName>
        <fullName evidence="4">Coagulation factor 5/8 type domain-containing protein</fullName>
    </recommendedName>
</protein>
<dbReference type="Proteomes" id="UP000199341">
    <property type="component" value="Unassembled WGS sequence"/>
</dbReference>
<dbReference type="InterPro" id="IPR059186">
    <property type="entry name" value="SACTE_4363"/>
</dbReference>
<dbReference type="InterPro" id="IPR006311">
    <property type="entry name" value="TAT_signal"/>
</dbReference>
<feature type="compositionally biased region" description="Low complexity" evidence="1">
    <location>
        <begin position="53"/>
        <end position="72"/>
    </location>
</feature>
<dbReference type="InterPro" id="IPR011050">
    <property type="entry name" value="Pectin_lyase_fold/virulence"/>
</dbReference>
<dbReference type="STRING" id="310781.SAMN05216259_10824"/>
<organism evidence="2 3">
    <name type="scientific">Actinacidiphila guanduensis</name>
    <dbReference type="NCBI Taxonomy" id="310781"/>
    <lineage>
        <taxon>Bacteria</taxon>
        <taxon>Bacillati</taxon>
        <taxon>Actinomycetota</taxon>
        <taxon>Actinomycetes</taxon>
        <taxon>Kitasatosporales</taxon>
        <taxon>Streptomycetaceae</taxon>
        <taxon>Actinacidiphila</taxon>
    </lineage>
</organism>
<evidence type="ECO:0000313" key="2">
    <source>
        <dbReference type="EMBL" id="SDO17540.1"/>
    </source>
</evidence>
<dbReference type="SUPFAM" id="SSF51126">
    <property type="entry name" value="Pectin lyase-like"/>
    <property type="match status" value="1"/>
</dbReference>
<proteinExistence type="predicted"/>
<feature type="compositionally biased region" description="Basic and acidic residues" evidence="1">
    <location>
        <begin position="1"/>
        <end position="14"/>
    </location>
</feature>
<dbReference type="AlphaFoldDB" id="A0A1H0HEM1"/>
<name>A0A1H0HEM1_9ACTN</name>
<evidence type="ECO:0000313" key="3">
    <source>
        <dbReference type="Proteomes" id="UP000199341"/>
    </source>
</evidence>
<evidence type="ECO:0000256" key="1">
    <source>
        <dbReference type="SAM" id="MobiDB-lite"/>
    </source>
</evidence>
<dbReference type="PROSITE" id="PS51318">
    <property type="entry name" value="TAT"/>
    <property type="match status" value="1"/>
</dbReference>